<proteinExistence type="predicted"/>
<dbReference type="AlphaFoldDB" id="A0A392PPA7"/>
<comment type="caution">
    <text evidence="1">The sequence shown here is derived from an EMBL/GenBank/DDBJ whole genome shotgun (WGS) entry which is preliminary data.</text>
</comment>
<reference evidence="1 2" key="1">
    <citation type="journal article" date="2018" name="Front. Plant Sci.">
        <title>Red Clover (Trifolium pratense) and Zigzag Clover (T. medium) - A Picture of Genomic Similarities and Differences.</title>
        <authorList>
            <person name="Dluhosova J."/>
            <person name="Istvanek J."/>
            <person name="Nedelnik J."/>
            <person name="Repkova J."/>
        </authorList>
    </citation>
    <scope>NUCLEOTIDE SEQUENCE [LARGE SCALE GENOMIC DNA]</scope>
    <source>
        <strain evidence="2">cv. 10/8</strain>
        <tissue evidence="1">Leaf</tissue>
    </source>
</reference>
<sequence>MLGSSPISWSSKKQAIVTLSTTEVEFVSAASCACQAIWLRRVLEQLKQVQGCTTIHCDNSSSIKLSKNPVMHGRCKHIDVRYHFLRDLTKEGVVELIHCSTQDQVADIMTKALKLDLFGNLKNRLGCVWPGLGCARIARHGKPVSLSEAFLA</sequence>
<dbReference type="PANTHER" id="PTHR11439:SF517">
    <property type="entry name" value="CYSTEINE-RICH RLK (RECEPTOR-LIKE PROTEIN KINASE) 8"/>
    <property type="match status" value="1"/>
</dbReference>
<evidence type="ECO:0000313" key="1">
    <source>
        <dbReference type="EMBL" id="MCI13921.1"/>
    </source>
</evidence>
<protein>
    <submittedName>
        <fullName evidence="1">Copia protein</fullName>
    </submittedName>
</protein>
<evidence type="ECO:0000313" key="2">
    <source>
        <dbReference type="Proteomes" id="UP000265520"/>
    </source>
</evidence>
<organism evidence="1 2">
    <name type="scientific">Trifolium medium</name>
    <dbReference type="NCBI Taxonomy" id="97028"/>
    <lineage>
        <taxon>Eukaryota</taxon>
        <taxon>Viridiplantae</taxon>
        <taxon>Streptophyta</taxon>
        <taxon>Embryophyta</taxon>
        <taxon>Tracheophyta</taxon>
        <taxon>Spermatophyta</taxon>
        <taxon>Magnoliopsida</taxon>
        <taxon>eudicotyledons</taxon>
        <taxon>Gunneridae</taxon>
        <taxon>Pentapetalae</taxon>
        <taxon>rosids</taxon>
        <taxon>fabids</taxon>
        <taxon>Fabales</taxon>
        <taxon>Fabaceae</taxon>
        <taxon>Papilionoideae</taxon>
        <taxon>50 kb inversion clade</taxon>
        <taxon>NPAAA clade</taxon>
        <taxon>Hologalegina</taxon>
        <taxon>IRL clade</taxon>
        <taxon>Trifolieae</taxon>
        <taxon>Trifolium</taxon>
    </lineage>
</organism>
<accession>A0A392PPA7</accession>
<dbReference type="PANTHER" id="PTHR11439">
    <property type="entry name" value="GAG-POL-RELATED RETROTRANSPOSON"/>
    <property type="match status" value="1"/>
</dbReference>
<dbReference type="Proteomes" id="UP000265520">
    <property type="component" value="Unassembled WGS sequence"/>
</dbReference>
<keyword evidence="2" id="KW-1185">Reference proteome</keyword>
<dbReference type="EMBL" id="LXQA010090188">
    <property type="protein sequence ID" value="MCI13921.1"/>
    <property type="molecule type" value="Genomic_DNA"/>
</dbReference>
<dbReference type="CDD" id="cd09272">
    <property type="entry name" value="RNase_HI_RT_Ty1"/>
    <property type="match status" value="1"/>
</dbReference>
<name>A0A392PPA7_9FABA</name>